<proteinExistence type="predicted"/>
<gene>
    <name evidence="1" type="ORF">SAY86_027819</name>
</gene>
<comment type="caution">
    <text evidence="1">The sequence shown here is derived from an EMBL/GenBank/DDBJ whole genome shotgun (WGS) entry which is preliminary data.</text>
</comment>
<accession>A0AAN7LTQ8</accession>
<evidence type="ECO:0000313" key="2">
    <source>
        <dbReference type="Proteomes" id="UP001346149"/>
    </source>
</evidence>
<organism evidence="1 2">
    <name type="scientific">Trapa natans</name>
    <name type="common">Water chestnut</name>
    <dbReference type="NCBI Taxonomy" id="22666"/>
    <lineage>
        <taxon>Eukaryota</taxon>
        <taxon>Viridiplantae</taxon>
        <taxon>Streptophyta</taxon>
        <taxon>Embryophyta</taxon>
        <taxon>Tracheophyta</taxon>
        <taxon>Spermatophyta</taxon>
        <taxon>Magnoliopsida</taxon>
        <taxon>eudicotyledons</taxon>
        <taxon>Gunneridae</taxon>
        <taxon>Pentapetalae</taxon>
        <taxon>rosids</taxon>
        <taxon>malvids</taxon>
        <taxon>Myrtales</taxon>
        <taxon>Lythraceae</taxon>
        <taxon>Trapa</taxon>
    </lineage>
</organism>
<evidence type="ECO:0000313" key="1">
    <source>
        <dbReference type="EMBL" id="KAK4795493.1"/>
    </source>
</evidence>
<protein>
    <submittedName>
        <fullName evidence="1">Uncharacterized protein</fullName>
    </submittedName>
</protein>
<sequence>MTLGHLPQRLNEEGEEPIESFVGKFQTLSVALDCRKKPGLENRQISEVSSLRQQKTAPPIGDR</sequence>
<dbReference type="Proteomes" id="UP001346149">
    <property type="component" value="Unassembled WGS sequence"/>
</dbReference>
<name>A0AAN7LTQ8_TRANT</name>
<dbReference type="AlphaFoldDB" id="A0AAN7LTQ8"/>
<reference evidence="1 2" key="1">
    <citation type="journal article" date="2023" name="Hortic Res">
        <title>Pangenome of water caltrop reveals structural variations and asymmetric subgenome divergence after allopolyploidization.</title>
        <authorList>
            <person name="Zhang X."/>
            <person name="Chen Y."/>
            <person name="Wang L."/>
            <person name="Yuan Y."/>
            <person name="Fang M."/>
            <person name="Shi L."/>
            <person name="Lu R."/>
            <person name="Comes H.P."/>
            <person name="Ma Y."/>
            <person name="Chen Y."/>
            <person name="Huang G."/>
            <person name="Zhou Y."/>
            <person name="Zheng Z."/>
            <person name="Qiu Y."/>
        </authorList>
    </citation>
    <scope>NUCLEOTIDE SEQUENCE [LARGE SCALE GENOMIC DNA]</scope>
    <source>
        <strain evidence="1">F231</strain>
    </source>
</reference>
<keyword evidence="2" id="KW-1185">Reference proteome</keyword>
<dbReference type="EMBL" id="JAXQNO010000006">
    <property type="protein sequence ID" value="KAK4795493.1"/>
    <property type="molecule type" value="Genomic_DNA"/>
</dbReference>